<feature type="region of interest" description="Disordered" evidence="1">
    <location>
        <begin position="133"/>
        <end position="170"/>
    </location>
</feature>
<dbReference type="Proteomes" id="UP000516437">
    <property type="component" value="Unassembled WGS sequence"/>
</dbReference>
<dbReference type="AlphaFoldDB" id="A0A6A1UGW6"/>
<organism evidence="2 3">
    <name type="scientific">Morella rubra</name>
    <name type="common">Chinese bayberry</name>
    <dbReference type="NCBI Taxonomy" id="262757"/>
    <lineage>
        <taxon>Eukaryota</taxon>
        <taxon>Viridiplantae</taxon>
        <taxon>Streptophyta</taxon>
        <taxon>Embryophyta</taxon>
        <taxon>Tracheophyta</taxon>
        <taxon>Spermatophyta</taxon>
        <taxon>Magnoliopsida</taxon>
        <taxon>eudicotyledons</taxon>
        <taxon>Gunneridae</taxon>
        <taxon>Pentapetalae</taxon>
        <taxon>rosids</taxon>
        <taxon>fabids</taxon>
        <taxon>Fagales</taxon>
        <taxon>Myricaceae</taxon>
        <taxon>Morella</taxon>
    </lineage>
</organism>
<name>A0A6A1UGW6_9ROSI</name>
<evidence type="ECO:0000313" key="3">
    <source>
        <dbReference type="Proteomes" id="UP000516437"/>
    </source>
</evidence>
<accession>A0A6A1UGW6</accession>
<evidence type="ECO:0000256" key="1">
    <source>
        <dbReference type="SAM" id="MobiDB-lite"/>
    </source>
</evidence>
<reference evidence="2 3" key="1">
    <citation type="journal article" date="2019" name="Plant Biotechnol. J.">
        <title>The red bayberry genome and genetic basis of sex determination.</title>
        <authorList>
            <person name="Jia H.M."/>
            <person name="Jia H.J."/>
            <person name="Cai Q.L."/>
            <person name="Wang Y."/>
            <person name="Zhao H.B."/>
            <person name="Yang W.F."/>
            <person name="Wang G.Y."/>
            <person name="Li Y.H."/>
            <person name="Zhan D.L."/>
            <person name="Shen Y.T."/>
            <person name="Niu Q.F."/>
            <person name="Chang L."/>
            <person name="Qiu J."/>
            <person name="Zhao L."/>
            <person name="Xie H.B."/>
            <person name="Fu W.Y."/>
            <person name="Jin J."/>
            <person name="Li X.W."/>
            <person name="Jiao Y."/>
            <person name="Zhou C.C."/>
            <person name="Tu T."/>
            <person name="Chai C.Y."/>
            <person name="Gao J.L."/>
            <person name="Fan L.J."/>
            <person name="van de Weg E."/>
            <person name="Wang J.Y."/>
            <person name="Gao Z.S."/>
        </authorList>
    </citation>
    <scope>NUCLEOTIDE SEQUENCE [LARGE SCALE GENOMIC DNA]</scope>
    <source>
        <tissue evidence="2">Leaves</tissue>
    </source>
</reference>
<evidence type="ECO:0000313" key="2">
    <source>
        <dbReference type="EMBL" id="KAB1199519.1"/>
    </source>
</evidence>
<comment type="caution">
    <text evidence="2">The sequence shown here is derived from an EMBL/GenBank/DDBJ whole genome shotgun (WGS) entry which is preliminary data.</text>
</comment>
<gene>
    <name evidence="2" type="ORF">CJ030_MR0G021688</name>
</gene>
<feature type="region of interest" description="Disordered" evidence="1">
    <location>
        <begin position="50"/>
        <end position="116"/>
    </location>
</feature>
<keyword evidence="3" id="KW-1185">Reference proteome</keyword>
<feature type="compositionally biased region" description="Acidic residues" evidence="1">
    <location>
        <begin position="50"/>
        <end position="91"/>
    </location>
</feature>
<protein>
    <submittedName>
        <fullName evidence="2">Uncharacterized protein</fullName>
    </submittedName>
</protein>
<proteinExistence type="predicted"/>
<sequence length="206" mass="22233">MTFDLFVDFWGYDMIPLARDDVEPNYIALSLAGQVRSRRTLAGAIEEDAFINDNDEFEEHDSNDDDNDGDNDNVGEETDIMGSNDETEDNDDRQGNGGETMANRAKRQRAVAPCLSSPPPVYNDVLVPVMPTPTPSTSASGDFETRASSQPTLAPSLGATSNSGRRGRTHGLALDKVQATQLNKLSVSIPYNCAADVGENSTKLST</sequence>
<feature type="compositionally biased region" description="Polar residues" evidence="1">
    <location>
        <begin position="146"/>
        <end position="164"/>
    </location>
</feature>
<dbReference type="EMBL" id="RXIC02000456">
    <property type="protein sequence ID" value="KAB1199519.1"/>
    <property type="molecule type" value="Genomic_DNA"/>
</dbReference>